<dbReference type="EMBL" id="CP073587">
    <property type="protein sequence ID" value="QUN04947.1"/>
    <property type="molecule type" value="Genomic_DNA"/>
</dbReference>
<gene>
    <name evidence="2" type="ORF">KDN34_11965</name>
</gene>
<name>A0ABX7YQD5_9GAMM</name>
<keyword evidence="1" id="KW-0472">Membrane</keyword>
<accession>A0ABX7YQD5</accession>
<evidence type="ECO:0000256" key="1">
    <source>
        <dbReference type="SAM" id="Phobius"/>
    </source>
</evidence>
<dbReference type="Proteomes" id="UP000679575">
    <property type="component" value="Chromosome"/>
</dbReference>
<keyword evidence="1" id="KW-1133">Transmembrane helix</keyword>
<sequence>MKSSFGQYLALMVLAAVCLLSFCFWPDLDYLFYQPLRWLMVTTLIGYFSVRLWRLRYWQLEFWLAGNGGGQFETGDSFDVAEPVMVTPWLVSFSCQLPTGFRRLYLFSDMFDDTDYRHLCRLLLNRNSPYSG</sequence>
<organism evidence="2 3">
    <name type="scientific">Shewanella yunxiaonensis</name>
    <dbReference type="NCBI Taxonomy" id="2829809"/>
    <lineage>
        <taxon>Bacteria</taxon>
        <taxon>Pseudomonadati</taxon>
        <taxon>Pseudomonadota</taxon>
        <taxon>Gammaproteobacteria</taxon>
        <taxon>Alteromonadales</taxon>
        <taxon>Shewanellaceae</taxon>
        <taxon>Shewanella</taxon>
    </lineage>
</organism>
<dbReference type="InterPro" id="IPR009883">
    <property type="entry name" value="YgfX"/>
</dbReference>
<evidence type="ECO:0008006" key="4">
    <source>
        <dbReference type="Google" id="ProtNLM"/>
    </source>
</evidence>
<keyword evidence="1" id="KW-0812">Transmembrane</keyword>
<feature type="transmembrane region" description="Helical" evidence="1">
    <location>
        <begin position="7"/>
        <end position="25"/>
    </location>
</feature>
<keyword evidence="3" id="KW-1185">Reference proteome</keyword>
<dbReference type="Pfam" id="PF07254">
    <property type="entry name" value="Cpta_toxin"/>
    <property type="match status" value="1"/>
</dbReference>
<proteinExistence type="predicted"/>
<dbReference type="RefSeq" id="WP_212593998.1">
    <property type="nucleotide sequence ID" value="NZ_CP073587.1"/>
</dbReference>
<feature type="transmembrane region" description="Helical" evidence="1">
    <location>
        <begin position="31"/>
        <end position="50"/>
    </location>
</feature>
<evidence type="ECO:0000313" key="3">
    <source>
        <dbReference type="Proteomes" id="UP000679575"/>
    </source>
</evidence>
<evidence type="ECO:0000313" key="2">
    <source>
        <dbReference type="EMBL" id="QUN04947.1"/>
    </source>
</evidence>
<reference evidence="2 3" key="1">
    <citation type="submission" date="2021-04" db="EMBL/GenBank/DDBJ databases">
        <title>Novel species identification of genus Shewanella.</title>
        <authorList>
            <person name="Liu G."/>
        </authorList>
    </citation>
    <scope>NUCLEOTIDE SEQUENCE [LARGE SCALE GENOMIC DNA]</scope>
    <source>
        <strain evidence="2 3">FJAT-54481</strain>
    </source>
</reference>
<protein>
    <recommendedName>
        <fullName evidence="4">Toxin CptA</fullName>
    </recommendedName>
</protein>